<dbReference type="PANTHER" id="PTHR45436:SF1">
    <property type="entry name" value="SENSOR PROTEIN QSEC"/>
    <property type="match status" value="1"/>
</dbReference>
<keyword evidence="7 13" id="KW-0418">Kinase</keyword>
<evidence type="ECO:0000256" key="3">
    <source>
        <dbReference type="ARBA" id="ARBA00012438"/>
    </source>
</evidence>
<feature type="region of interest" description="Disordered" evidence="10">
    <location>
        <begin position="491"/>
        <end position="527"/>
    </location>
</feature>
<evidence type="ECO:0000259" key="12">
    <source>
        <dbReference type="PROSITE" id="PS50109"/>
    </source>
</evidence>
<comment type="subcellular location">
    <subcellularLocation>
        <location evidence="2">Membrane</location>
    </subcellularLocation>
</comment>
<dbReference type="GO" id="GO:0005886">
    <property type="term" value="C:plasma membrane"/>
    <property type="evidence" value="ECO:0007669"/>
    <property type="project" value="TreeGrafter"/>
</dbReference>
<dbReference type="InterPro" id="IPR036890">
    <property type="entry name" value="HATPase_C_sf"/>
</dbReference>
<reference evidence="13 14" key="1">
    <citation type="submission" date="2019-02" db="EMBL/GenBank/DDBJ databases">
        <title>Deep-cultivation of Planctomycetes and their phenomic and genomic characterization uncovers novel biology.</title>
        <authorList>
            <person name="Wiegand S."/>
            <person name="Jogler M."/>
            <person name="Boedeker C."/>
            <person name="Pinto D."/>
            <person name="Vollmers J."/>
            <person name="Rivas-Marin E."/>
            <person name="Kohn T."/>
            <person name="Peeters S.H."/>
            <person name="Heuer A."/>
            <person name="Rast P."/>
            <person name="Oberbeckmann S."/>
            <person name="Bunk B."/>
            <person name="Jeske O."/>
            <person name="Meyerdierks A."/>
            <person name="Storesund J.E."/>
            <person name="Kallscheuer N."/>
            <person name="Luecker S."/>
            <person name="Lage O.M."/>
            <person name="Pohl T."/>
            <person name="Merkel B.J."/>
            <person name="Hornburger P."/>
            <person name="Mueller R.-W."/>
            <person name="Bruemmer F."/>
            <person name="Labrenz M."/>
            <person name="Spormann A.M."/>
            <person name="Op den Camp H."/>
            <person name="Overmann J."/>
            <person name="Amann R."/>
            <person name="Jetten M.S.M."/>
            <person name="Mascher T."/>
            <person name="Medema M.H."/>
            <person name="Devos D.P."/>
            <person name="Kaster A.-K."/>
            <person name="Ovreas L."/>
            <person name="Rohde M."/>
            <person name="Galperin M.Y."/>
            <person name="Jogler C."/>
        </authorList>
    </citation>
    <scope>NUCLEOTIDE SEQUENCE [LARGE SCALE GENOMIC DNA]</scope>
    <source>
        <strain evidence="13 14">Pla163</strain>
    </source>
</reference>
<evidence type="ECO:0000256" key="4">
    <source>
        <dbReference type="ARBA" id="ARBA00022553"/>
    </source>
</evidence>
<name>A0A518CXW2_9BACT</name>
<dbReference type="EMBL" id="CP036290">
    <property type="protein sequence ID" value="QDU84055.1"/>
    <property type="molecule type" value="Genomic_DNA"/>
</dbReference>
<evidence type="ECO:0000313" key="13">
    <source>
        <dbReference type="EMBL" id="QDU84055.1"/>
    </source>
</evidence>
<feature type="transmembrane region" description="Helical" evidence="11">
    <location>
        <begin position="55"/>
        <end position="80"/>
    </location>
</feature>
<dbReference type="Gene3D" id="1.10.287.130">
    <property type="match status" value="1"/>
</dbReference>
<protein>
    <recommendedName>
        <fullName evidence="3">histidine kinase</fullName>
        <ecNumber evidence="3">2.7.13.3</ecNumber>
    </recommendedName>
</protein>
<dbReference type="InterPro" id="IPR050428">
    <property type="entry name" value="TCS_sensor_his_kinase"/>
</dbReference>
<dbReference type="PRINTS" id="PR00344">
    <property type="entry name" value="BCTRLSENSOR"/>
</dbReference>
<feature type="transmembrane region" description="Helical" evidence="11">
    <location>
        <begin position="152"/>
        <end position="174"/>
    </location>
</feature>
<comment type="catalytic activity">
    <reaction evidence="1">
        <text>ATP + protein L-histidine = ADP + protein N-phospho-L-histidine.</text>
        <dbReference type="EC" id="2.7.13.3"/>
    </reaction>
</comment>
<dbReference type="SMART" id="SM00387">
    <property type="entry name" value="HATPase_c"/>
    <property type="match status" value="1"/>
</dbReference>
<feature type="transmembrane region" description="Helical" evidence="11">
    <location>
        <begin position="124"/>
        <end position="145"/>
    </location>
</feature>
<evidence type="ECO:0000256" key="8">
    <source>
        <dbReference type="ARBA" id="ARBA00022989"/>
    </source>
</evidence>
<dbReference type="Proteomes" id="UP000319342">
    <property type="component" value="Chromosome"/>
</dbReference>
<evidence type="ECO:0000256" key="10">
    <source>
        <dbReference type="SAM" id="MobiDB-lite"/>
    </source>
</evidence>
<feature type="transmembrane region" description="Helical" evidence="11">
    <location>
        <begin position="194"/>
        <end position="214"/>
    </location>
</feature>
<keyword evidence="8 11" id="KW-1133">Transmembrane helix</keyword>
<dbReference type="AlphaFoldDB" id="A0A518CXW2"/>
<dbReference type="GO" id="GO:0004673">
    <property type="term" value="F:protein histidine kinase activity"/>
    <property type="evidence" value="ECO:0007669"/>
    <property type="project" value="UniProtKB-EC"/>
</dbReference>
<dbReference type="InterPro" id="IPR004358">
    <property type="entry name" value="Sig_transdc_His_kin-like_C"/>
</dbReference>
<feature type="transmembrane region" description="Helical" evidence="11">
    <location>
        <begin position="92"/>
        <end position="112"/>
    </location>
</feature>
<evidence type="ECO:0000256" key="9">
    <source>
        <dbReference type="ARBA" id="ARBA00023136"/>
    </source>
</evidence>
<evidence type="ECO:0000256" key="1">
    <source>
        <dbReference type="ARBA" id="ARBA00000085"/>
    </source>
</evidence>
<proteinExistence type="predicted"/>
<dbReference type="PROSITE" id="PS50109">
    <property type="entry name" value="HIS_KIN"/>
    <property type="match status" value="1"/>
</dbReference>
<evidence type="ECO:0000256" key="11">
    <source>
        <dbReference type="SAM" id="Phobius"/>
    </source>
</evidence>
<dbReference type="Pfam" id="PF02518">
    <property type="entry name" value="HATPase_c"/>
    <property type="match status" value="1"/>
</dbReference>
<gene>
    <name evidence="13" type="primary">regB</name>
    <name evidence="13" type="ORF">Pla163_11570</name>
</gene>
<dbReference type="EC" id="2.7.13.3" evidence="3"/>
<organism evidence="13 14">
    <name type="scientific">Rohdeia mirabilis</name>
    <dbReference type="NCBI Taxonomy" id="2528008"/>
    <lineage>
        <taxon>Bacteria</taxon>
        <taxon>Pseudomonadati</taxon>
        <taxon>Planctomycetota</taxon>
        <taxon>Planctomycetia</taxon>
        <taxon>Planctomycetia incertae sedis</taxon>
        <taxon>Rohdeia</taxon>
    </lineage>
</organism>
<dbReference type="PANTHER" id="PTHR45436">
    <property type="entry name" value="SENSOR HISTIDINE KINASE YKOH"/>
    <property type="match status" value="1"/>
</dbReference>
<evidence type="ECO:0000256" key="2">
    <source>
        <dbReference type="ARBA" id="ARBA00004370"/>
    </source>
</evidence>
<dbReference type="GO" id="GO:0000160">
    <property type="term" value="P:phosphorelay signal transduction system"/>
    <property type="evidence" value="ECO:0007669"/>
    <property type="project" value="TreeGrafter"/>
</dbReference>
<feature type="domain" description="Histidine kinase" evidence="12">
    <location>
        <begin position="250"/>
        <end position="504"/>
    </location>
</feature>
<dbReference type="InterPro" id="IPR005467">
    <property type="entry name" value="His_kinase_dom"/>
</dbReference>
<evidence type="ECO:0000256" key="5">
    <source>
        <dbReference type="ARBA" id="ARBA00022679"/>
    </source>
</evidence>
<dbReference type="SUPFAM" id="SSF55874">
    <property type="entry name" value="ATPase domain of HSP90 chaperone/DNA topoisomerase II/histidine kinase"/>
    <property type="match status" value="1"/>
</dbReference>
<keyword evidence="6 11" id="KW-0812">Transmembrane</keyword>
<accession>A0A518CXW2</accession>
<evidence type="ECO:0000313" key="14">
    <source>
        <dbReference type="Proteomes" id="UP000319342"/>
    </source>
</evidence>
<dbReference type="InterPro" id="IPR003594">
    <property type="entry name" value="HATPase_dom"/>
</dbReference>
<sequence>MGLKLDSHAQLSDRAAAERVRINMSWLLKLRRAAVLGQTLTILVANQVLGIDLPLVPLLGLVALGLIANVGLQLWFLLVSEHESDAIWLARGRSLLGSVLLFDLLLLTGLLYSTGGATNPFSVFYLVNLVLATVILSGTWLRVIYLTTVVSYIGLLVISQPLAIDGVPLLHTSARTGLASPSLADWIEGGDMTLYAKGSAVAFVTVALFTAYFVRRLNQSLGERDAELALERQRRSDNERLDSLATLAAGAAHELASPLSTIAVVARELELDLERRAQGGALAATASTAPSDDHSDAIEDARLIRDEVARCRRILDQMSLDAGAEVGEEMARVTPRELFDGALDTLKGRERVRLLQPEARAGGAASAPAKHAGFKSVGAKQTHDAATDPLERVLLVPRTALRRSLRALIKNALEASPPDAPVDVRIVASGGGVAFEVRDRGTGMDPEILGRAGDPFFTTKDPGRGMGLGLFLVRSLAERLDGNFVLDSAPDAGTTARLDLPASGVPIESRPSGKRPGSAAGGPGDRD</sequence>
<keyword evidence="5 13" id="KW-0808">Transferase</keyword>
<keyword evidence="9 11" id="KW-0472">Membrane</keyword>
<keyword evidence="14" id="KW-1185">Reference proteome</keyword>
<evidence type="ECO:0000256" key="6">
    <source>
        <dbReference type="ARBA" id="ARBA00022692"/>
    </source>
</evidence>
<keyword evidence="4" id="KW-0597">Phosphoprotein</keyword>
<evidence type="ECO:0000256" key="7">
    <source>
        <dbReference type="ARBA" id="ARBA00022777"/>
    </source>
</evidence>
<dbReference type="Gene3D" id="3.30.565.10">
    <property type="entry name" value="Histidine kinase-like ATPase, C-terminal domain"/>
    <property type="match status" value="1"/>
</dbReference>